<gene>
    <name evidence="1" type="ORF">I8J30_14345</name>
</gene>
<dbReference type="Pfam" id="PF13419">
    <property type="entry name" value="HAD_2"/>
    <property type="match status" value="1"/>
</dbReference>
<comment type="caution">
    <text evidence="1">The sequence shown here is derived from an EMBL/GenBank/DDBJ whole genome shotgun (WGS) entry which is preliminary data.</text>
</comment>
<sequence length="218" mass="24481">MYKAILFDLDGTLTDPKQGITRAVQYALAKYEIIVDDLDQLEPFIGPPLASSFQEHYGFSASEARTAVDYYREYFADRGIYENEVYGGIRDLLERLAEQKRTLILATSKPTVFAKRILSYFQMDSYFDVICGSNLDGTMSDKADIIAHILRSQQLTAESAVMIGDRKHDLIGAQRNGVDSIGVGYGYGSEEELRAQSPKYYVRSVRELQALFEPATAV</sequence>
<evidence type="ECO:0000313" key="2">
    <source>
        <dbReference type="Proteomes" id="UP000673394"/>
    </source>
</evidence>
<dbReference type="GO" id="GO:0016787">
    <property type="term" value="F:hydrolase activity"/>
    <property type="evidence" value="ECO:0007669"/>
    <property type="project" value="UniProtKB-KW"/>
</dbReference>
<organism evidence="1 2">
    <name type="scientific">Paenibacillus lignilyticus</name>
    <dbReference type="NCBI Taxonomy" id="1172615"/>
    <lineage>
        <taxon>Bacteria</taxon>
        <taxon>Bacillati</taxon>
        <taxon>Bacillota</taxon>
        <taxon>Bacilli</taxon>
        <taxon>Bacillales</taxon>
        <taxon>Paenibacillaceae</taxon>
        <taxon>Paenibacillus</taxon>
    </lineage>
</organism>
<dbReference type="RefSeq" id="WP_210658736.1">
    <property type="nucleotide sequence ID" value="NZ_JAGKSP010000005.1"/>
</dbReference>
<evidence type="ECO:0000313" key="1">
    <source>
        <dbReference type="EMBL" id="MBP3963893.1"/>
    </source>
</evidence>
<proteinExistence type="predicted"/>
<dbReference type="PANTHER" id="PTHR43434:SF20">
    <property type="entry name" value="5'-NUCLEOTIDASE"/>
    <property type="match status" value="1"/>
</dbReference>
<dbReference type="CDD" id="cd04302">
    <property type="entry name" value="HAD_5NT"/>
    <property type="match status" value="1"/>
</dbReference>
<dbReference type="InterPro" id="IPR050155">
    <property type="entry name" value="HAD-like_hydrolase_sf"/>
</dbReference>
<dbReference type="Gene3D" id="1.10.150.240">
    <property type="entry name" value="Putative phosphatase, domain 2"/>
    <property type="match status" value="1"/>
</dbReference>
<reference evidence="1 2" key="1">
    <citation type="submission" date="2021-04" db="EMBL/GenBank/DDBJ databases">
        <title>Paenibacillus sp. DLE-14 whole genome sequence.</title>
        <authorList>
            <person name="Ham Y.J."/>
        </authorList>
    </citation>
    <scope>NUCLEOTIDE SEQUENCE [LARGE SCALE GENOMIC DNA]</scope>
    <source>
        <strain evidence="1 2">DLE-14</strain>
    </source>
</reference>
<keyword evidence="1" id="KW-0378">Hydrolase</keyword>
<name>A0ABS5CD34_9BACL</name>
<dbReference type="InterPro" id="IPR036412">
    <property type="entry name" value="HAD-like_sf"/>
</dbReference>
<dbReference type="Proteomes" id="UP000673394">
    <property type="component" value="Unassembled WGS sequence"/>
</dbReference>
<keyword evidence="2" id="KW-1185">Reference proteome</keyword>
<dbReference type="SUPFAM" id="SSF56784">
    <property type="entry name" value="HAD-like"/>
    <property type="match status" value="1"/>
</dbReference>
<protein>
    <submittedName>
        <fullName evidence="1">HAD family hydrolase</fullName>
    </submittedName>
</protein>
<dbReference type="InterPro" id="IPR023214">
    <property type="entry name" value="HAD_sf"/>
</dbReference>
<accession>A0ABS5CD34</accession>
<dbReference type="InterPro" id="IPR023198">
    <property type="entry name" value="PGP-like_dom2"/>
</dbReference>
<dbReference type="Gene3D" id="3.40.50.1000">
    <property type="entry name" value="HAD superfamily/HAD-like"/>
    <property type="match status" value="1"/>
</dbReference>
<dbReference type="InterPro" id="IPR041492">
    <property type="entry name" value="HAD_2"/>
</dbReference>
<dbReference type="PANTHER" id="PTHR43434">
    <property type="entry name" value="PHOSPHOGLYCOLATE PHOSPHATASE"/>
    <property type="match status" value="1"/>
</dbReference>
<dbReference type="EMBL" id="JAGKSP010000005">
    <property type="protein sequence ID" value="MBP3963893.1"/>
    <property type="molecule type" value="Genomic_DNA"/>
</dbReference>